<accession>A0A131Z958</accession>
<protein>
    <submittedName>
        <fullName evidence="1">Uncharacterized protein</fullName>
    </submittedName>
</protein>
<dbReference type="EMBL" id="GEDV01000678">
    <property type="protein sequence ID" value="JAP87879.1"/>
    <property type="molecule type" value="Transcribed_RNA"/>
</dbReference>
<proteinExistence type="predicted"/>
<reference evidence="1" key="1">
    <citation type="journal article" date="2016" name="Ticks Tick Borne Dis.">
        <title>De novo assembly and annotation of the salivary gland transcriptome of Rhipicephalus appendiculatus male and female ticks during blood feeding.</title>
        <authorList>
            <person name="de Castro M.H."/>
            <person name="de Klerk D."/>
            <person name="Pienaar R."/>
            <person name="Latif A.A."/>
            <person name="Rees D.J."/>
            <person name="Mans B.J."/>
        </authorList>
    </citation>
    <scope>NUCLEOTIDE SEQUENCE</scope>
    <source>
        <tissue evidence="1">Salivary glands</tissue>
    </source>
</reference>
<feature type="non-terminal residue" evidence="1">
    <location>
        <position position="1"/>
    </location>
</feature>
<evidence type="ECO:0000313" key="1">
    <source>
        <dbReference type="EMBL" id="JAP87879.1"/>
    </source>
</evidence>
<organism evidence="1">
    <name type="scientific">Rhipicephalus appendiculatus</name>
    <name type="common">Brown ear tick</name>
    <dbReference type="NCBI Taxonomy" id="34631"/>
    <lineage>
        <taxon>Eukaryota</taxon>
        <taxon>Metazoa</taxon>
        <taxon>Ecdysozoa</taxon>
        <taxon>Arthropoda</taxon>
        <taxon>Chelicerata</taxon>
        <taxon>Arachnida</taxon>
        <taxon>Acari</taxon>
        <taxon>Parasitiformes</taxon>
        <taxon>Ixodida</taxon>
        <taxon>Ixodoidea</taxon>
        <taxon>Ixodidae</taxon>
        <taxon>Rhipicephalinae</taxon>
        <taxon>Rhipicephalus</taxon>
        <taxon>Rhipicephalus</taxon>
    </lineage>
</organism>
<sequence>HHPCYYKFLSNGMVECKERLSTSKGSQDHRRHDIKRSLNEEERRFEECFDNAYGSSDSDSECLNEKKFTSVFLCLWDQQLGAYQEFEMFDISTRVNLTQTAERLRDCIVDYAGDNLSAAGNSK</sequence>
<dbReference type="AlphaFoldDB" id="A0A131Z958"/>
<name>A0A131Z958_RHIAP</name>